<evidence type="ECO:0000256" key="4">
    <source>
        <dbReference type="ARBA" id="ARBA00023186"/>
    </source>
</evidence>
<proteinExistence type="inferred from homology"/>
<dbReference type="InterPro" id="IPR027413">
    <property type="entry name" value="GROEL-like_equatorial_sf"/>
</dbReference>
<dbReference type="AlphaFoldDB" id="X0REB8"/>
<keyword evidence="4" id="KW-0143">Chaperone</keyword>
<dbReference type="PROSITE" id="PS00750">
    <property type="entry name" value="TCP1_1"/>
    <property type="match status" value="1"/>
</dbReference>
<evidence type="ECO:0000256" key="1">
    <source>
        <dbReference type="ARBA" id="ARBA00008020"/>
    </source>
</evidence>
<evidence type="ECO:0000256" key="3">
    <source>
        <dbReference type="ARBA" id="ARBA00022840"/>
    </source>
</evidence>
<name>X0REB8_9ZZZZ</name>
<sequence>MMGGQTPILILKEGTTREKGKGAQGNNIAAAKAIADAVRSTLGPRGMDKMLVDSMGDAVITNDGVTILKEIDIEHPAAKMMVEVAKTQDEECGDGTTTAVILAGELLKKSEDLIDQNIHSTIISSGYR</sequence>
<keyword evidence="2" id="KW-0547">Nucleotide-binding</keyword>
<dbReference type="PRINTS" id="PR00304">
    <property type="entry name" value="TCOMPLEXTCP1"/>
</dbReference>
<protein>
    <recommendedName>
        <fullName evidence="6">Thermosome subunit</fullName>
    </recommendedName>
</protein>
<dbReference type="PROSITE" id="PS00751">
    <property type="entry name" value="TCP1_2"/>
    <property type="match status" value="1"/>
</dbReference>
<dbReference type="InterPro" id="IPR002423">
    <property type="entry name" value="Cpn60/GroEL/TCP-1"/>
</dbReference>
<dbReference type="EMBL" id="BARS01008782">
    <property type="protein sequence ID" value="GAF67284.1"/>
    <property type="molecule type" value="Genomic_DNA"/>
</dbReference>
<dbReference type="Gene3D" id="1.10.560.10">
    <property type="entry name" value="GroEL-like equatorial domain"/>
    <property type="match status" value="1"/>
</dbReference>
<gene>
    <name evidence="5" type="ORF">S01H1_16671</name>
</gene>
<accession>X0REB8</accession>
<dbReference type="PANTHER" id="PTHR11353">
    <property type="entry name" value="CHAPERONIN"/>
    <property type="match status" value="1"/>
</dbReference>
<organism evidence="5">
    <name type="scientific">marine sediment metagenome</name>
    <dbReference type="NCBI Taxonomy" id="412755"/>
    <lineage>
        <taxon>unclassified sequences</taxon>
        <taxon>metagenomes</taxon>
        <taxon>ecological metagenomes</taxon>
    </lineage>
</organism>
<evidence type="ECO:0000256" key="2">
    <source>
        <dbReference type="ARBA" id="ARBA00022741"/>
    </source>
</evidence>
<dbReference type="InterPro" id="IPR017998">
    <property type="entry name" value="Chaperone_TCP-1"/>
</dbReference>
<comment type="similarity">
    <text evidence="1">Belongs to the TCP-1 chaperonin family.</text>
</comment>
<reference evidence="5" key="1">
    <citation type="journal article" date="2014" name="Front. Microbiol.">
        <title>High frequency of phylogenetically diverse reductive dehalogenase-homologous genes in deep subseafloor sedimentary metagenomes.</title>
        <authorList>
            <person name="Kawai M."/>
            <person name="Futagami T."/>
            <person name="Toyoda A."/>
            <person name="Takaki Y."/>
            <person name="Nishi S."/>
            <person name="Hori S."/>
            <person name="Arai W."/>
            <person name="Tsubouchi T."/>
            <person name="Morono Y."/>
            <person name="Uchiyama I."/>
            <person name="Ito T."/>
            <person name="Fujiyama A."/>
            <person name="Inagaki F."/>
            <person name="Takami H."/>
        </authorList>
    </citation>
    <scope>NUCLEOTIDE SEQUENCE</scope>
    <source>
        <strain evidence="5">Expedition CK06-06</strain>
    </source>
</reference>
<keyword evidence="3" id="KW-0067">ATP-binding</keyword>
<evidence type="ECO:0008006" key="6">
    <source>
        <dbReference type="Google" id="ProtNLM"/>
    </source>
</evidence>
<comment type="caution">
    <text evidence="5">The sequence shown here is derived from an EMBL/GenBank/DDBJ whole genome shotgun (WGS) entry which is preliminary data.</text>
</comment>
<dbReference type="GO" id="GO:0140662">
    <property type="term" value="F:ATP-dependent protein folding chaperone"/>
    <property type="evidence" value="ECO:0007669"/>
    <property type="project" value="InterPro"/>
</dbReference>
<dbReference type="InterPro" id="IPR002194">
    <property type="entry name" value="Chaperonin_TCP-1_CS"/>
</dbReference>
<feature type="non-terminal residue" evidence="5">
    <location>
        <position position="128"/>
    </location>
</feature>
<dbReference type="SUPFAM" id="SSF48592">
    <property type="entry name" value="GroEL equatorial domain-like"/>
    <property type="match status" value="1"/>
</dbReference>
<dbReference type="Pfam" id="PF00118">
    <property type="entry name" value="Cpn60_TCP1"/>
    <property type="match status" value="1"/>
</dbReference>
<evidence type="ECO:0000313" key="5">
    <source>
        <dbReference type="EMBL" id="GAF67284.1"/>
    </source>
</evidence>
<dbReference type="GO" id="GO:0005524">
    <property type="term" value="F:ATP binding"/>
    <property type="evidence" value="ECO:0007669"/>
    <property type="project" value="UniProtKB-KW"/>
</dbReference>
<dbReference type="GO" id="GO:0051082">
    <property type="term" value="F:unfolded protein binding"/>
    <property type="evidence" value="ECO:0007669"/>
    <property type="project" value="InterPro"/>
</dbReference>
<dbReference type="GO" id="GO:0016887">
    <property type="term" value="F:ATP hydrolysis activity"/>
    <property type="evidence" value="ECO:0007669"/>
    <property type="project" value="InterPro"/>
</dbReference>